<dbReference type="InterPro" id="IPR036388">
    <property type="entry name" value="WH-like_DNA-bd_sf"/>
</dbReference>
<accession>A0A6S7ANA3</accession>
<dbReference type="EMBL" id="CADIJQ010000013">
    <property type="protein sequence ID" value="CAB3740452.1"/>
    <property type="molecule type" value="Genomic_DNA"/>
</dbReference>
<dbReference type="Pfam" id="PF21906">
    <property type="entry name" value="WHD_NrtR"/>
    <property type="match status" value="1"/>
</dbReference>
<dbReference type="AlphaFoldDB" id="A0A6S7ANA3"/>
<reference evidence="2 3" key="1">
    <citation type="submission" date="2020-04" db="EMBL/GenBank/DDBJ databases">
        <authorList>
            <person name="De Canck E."/>
        </authorList>
    </citation>
    <scope>NUCLEOTIDE SEQUENCE [LARGE SCALE GENOMIC DNA]</scope>
    <source>
        <strain evidence="2 3">LMG 3441</strain>
    </source>
</reference>
<dbReference type="SUPFAM" id="SSF46785">
    <property type="entry name" value="Winged helix' DNA-binding domain"/>
    <property type="match status" value="1"/>
</dbReference>
<protein>
    <recommendedName>
        <fullName evidence="1">NrtR DNA-binding winged helix domain-containing protein</fullName>
    </recommendedName>
</protein>
<proteinExistence type="predicted"/>
<dbReference type="Proteomes" id="UP000494269">
    <property type="component" value="Unassembled WGS sequence"/>
</dbReference>
<dbReference type="SUPFAM" id="SSF55811">
    <property type="entry name" value="Nudix"/>
    <property type="match status" value="1"/>
</dbReference>
<dbReference type="PIRSF" id="PIRSF019423">
    <property type="entry name" value="NMN_biosyn"/>
    <property type="match status" value="1"/>
</dbReference>
<dbReference type="InterPro" id="IPR015797">
    <property type="entry name" value="NUDIX_hydrolase-like_dom_sf"/>
</dbReference>
<dbReference type="InterPro" id="IPR011213">
    <property type="entry name" value="NMN_biosyn"/>
</dbReference>
<gene>
    <name evidence="2" type="ORF">LMG3441_05576</name>
</gene>
<keyword evidence="3" id="KW-1185">Reference proteome</keyword>
<dbReference type="InterPro" id="IPR054105">
    <property type="entry name" value="WHD_NrtR"/>
</dbReference>
<sequence length="365" mass="40791">MATRLDFCFHLRSRSARRGHCGCHVCKRLLQGQNLIISRASRFSGQRLSNLISPPTLTESVERSVHAELVAVLVAVTNGEPRVLTTDDARALPAGPFELSHRSLQAGLRAWVETQTHHPLGYVEQLYTFADGDRSDESGGRVMSVSYLGLTREAGETGVAQVGWQDWYRYFPWEDRRAGTPALVEDLIVPQLAQWCEASADLAVRTRRHQRAAITFGLEGAAWNEDMVLQRYELLFEAGLVPEAARRGGGKAVLPGEPMRHDHRRILATGIARLRAKIKYRPVVFELMPAEFTLLQLQLAVEALAGRGLHKQNFRRLIEQQELVEETGEMATGTTGRPAKLFRFRRDVLAERAIAGSKLPLSRAL</sequence>
<dbReference type="InterPro" id="IPR036390">
    <property type="entry name" value="WH_DNA-bd_sf"/>
</dbReference>
<evidence type="ECO:0000313" key="2">
    <source>
        <dbReference type="EMBL" id="CAB3740452.1"/>
    </source>
</evidence>
<evidence type="ECO:0000259" key="1">
    <source>
        <dbReference type="Pfam" id="PF21906"/>
    </source>
</evidence>
<dbReference type="Gene3D" id="1.10.10.10">
    <property type="entry name" value="Winged helix-like DNA-binding domain superfamily/Winged helix DNA-binding domain"/>
    <property type="match status" value="1"/>
</dbReference>
<organism evidence="2 3">
    <name type="scientific">Achromobacter kerstersii</name>
    <dbReference type="NCBI Taxonomy" id="1353890"/>
    <lineage>
        <taxon>Bacteria</taxon>
        <taxon>Pseudomonadati</taxon>
        <taxon>Pseudomonadota</taxon>
        <taxon>Betaproteobacteria</taxon>
        <taxon>Burkholderiales</taxon>
        <taxon>Alcaligenaceae</taxon>
        <taxon>Achromobacter</taxon>
    </lineage>
</organism>
<name>A0A6S7ANA3_9BURK</name>
<evidence type="ECO:0000313" key="3">
    <source>
        <dbReference type="Proteomes" id="UP000494269"/>
    </source>
</evidence>
<feature type="domain" description="NrtR DNA-binding winged helix" evidence="1">
    <location>
        <begin position="284"/>
        <end position="344"/>
    </location>
</feature>